<proteinExistence type="predicted"/>
<protein>
    <submittedName>
        <fullName evidence="1">Dihydrolipoyllysine-residue acetyltransferase</fullName>
        <ecNumber evidence="1">2.3.1.12</ecNumber>
    </submittedName>
</protein>
<name>A0A9K3JY27_HELAN</name>
<keyword evidence="2" id="KW-1185">Reference proteome</keyword>
<gene>
    <name evidence="1" type="ORF">HanXRQr2_Chr01g0029871</name>
</gene>
<comment type="caution">
    <text evidence="1">The sequence shown here is derived from an EMBL/GenBank/DDBJ whole genome shotgun (WGS) entry which is preliminary data.</text>
</comment>
<accession>A0A9K3JY27</accession>
<dbReference type="EMBL" id="MNCJ02000316">
    <property type="protein sequence ID" value="KAF5822702.1"/>
    <property type="molecule type" value="Genomic_DNA"/>
</dbReference>
<evidence type="ECO:0000313" key="2">
    <source>
        <dbReference type="Proteomes" id="UP000215914"/>
    </source>
</evidence>
<dbReference type="Proteomes" id="UP000215914">
    <property type="component" value="Unassembled WGS sequence"/>
</dbReference>
<dbReference type="GO" id="GO:0004742">
    <property type="term" value="F:dihydrolipoyllysine-residue acetyltransferase activity"/>
    <property type="evidence" value="ECO:0007669"/>
    <property type="project" value="UniProtKB-EC"/>
</dbReference>
<keyword evidence="1" id="KW-0012">Acyltransferase</keyword>
<dbReference type="Gramene" id="mRNA:HanXRQr2_Chr01g0029871">
    <property type="protein sequence ID" value="mRNA:HanXRQr2_Chr01g0029871"/>
    <property type="gene ID" value="HanXRQr2_Chr01g0029871"/>
</dbReference>
<evidence type="ECO:0000313" key="1">
    <source>
        <dbReference type="EMBL" id="KAF5822702.1"/>
    </source>
</evidence>
<keyword evidence="1" id="KW-0808">Transferase</keyword>
<organism evidence="1 2">
    <name type="scientific">Helianthus annuus</name>
    <name type="common">Common sunflower</name>
    <dbReference type="NCBI Taxonomy" id="4232"/>
    <lineage>
        <taxon>Eukaryota</taxon>
        <taxon>Viridiplantae</taxon>
        <taxon>Streptophyta</taxon>
        <taxon>Embryophyta</taxon>
        <taxon>Tracheophyta</taxon>
        <taxon>Spermatophyta</taxon>
        <taxon>Magnoliopsida</taxon>
        <taxon>eudicotyledons</taxon>
        <taxon>Gunneridae</taxon>
        <taxon>Pentapetalae</taxon>
        <taxon>asterids</taxon>
        <taxon>campanulids</taxon>
        <taxon>Asterales</taxon>
        <taxon>Asteraceae</taxon>
        <taxon>Asteroideae</taxon>
        <taxon>Heliantheae alliance</taxon>
        <taxon>Heliantheae</taxon>
        <taxon>Helianthus</taxon>
    </lineage>
</organism>
<sequence>MWTKVPKAKWVPFFKRLSWRIYVRNFASYMPVTLSCDHHVIDGMCCYGYNYVSKWTRLGNGSDGYIC</sequence>
<reference evidence="1" key="2">
    <citation type="submission" date="2020-06" db="EMBL/GenBank/DDBJ databases">
        <title>Helianthus annuus Genome sequencing and assembly Release 2.</title>
        <authorList>
            <person name="Gouzy J."/>
            <person name="Langlade N."/>
            <person name="Munos S."/>
        </authorList>
    </citation>
    <scope>NUCLEOTIDE SEQUENCE</scope>
    <source>
        <tissue evidence="1">Leaves</tissue>
    </source>
</reference>
<dbReference type="AlphaFoldDB" id="A0A9K3JY27"/>
<dbReference type="EC" id="2.3.1.12" evidence="1"/>
<reference evidence="1" key="1">
    <citation type="journal article" date="2017" name="Nature">
        <title>The sunflower genome provides insights into oil metabolism, flowering and Asterid evolution.</title>
        <authorList>
            <person name="Badouin H."/>
            <person name="Gouzy J."/>
            <person name="Grassa C.J."/>
            <person name="Murat F."/>
            <person name="Staton S.E."/>
            <person name="Cottret L."/>
            <person name="Lelandais-Briere C."/>
            <person name="Owens G.L."/>
            <person name="Carrere S."/>
            <person name="Mayjonade B."/>
            <person name="Legrand L."/>
            <person name="Gill N."/>
            <person name="Kane N.C."/>
            <person name="Bowers J.E."/>
            <person name="Hubner S."/>
            <person name="Bellec A."/>
            <person name="Berard A."/>
            <person name="Berges H."/>
            <person name="Blanchet N."/>
            <person name="Boniface M.C."/>
            <person name="Brunel D."/>
            <person name="Catrice O."/>
            <person name="Chaidir N."/>
            <person name="Claudel C."/>
            <person name="Donnadieu C."/>
            <person name="Faraut T."/>
            <person name="Fievet G."/>
            <person name="Helmstetter N."/>
            <person name="King M."/>
            <person name="Knapp S.J."/>
            <person name="Lai Z."/>
            <person name="Le Paslier M.C."/>
            <person name="Lippi Y."/>
            <person name="Lorenzon L."/>
            <person name="Mandel J.R."/>
            <person name="Marage G."/>
            <person name="Marchand G."/>
            <person name="Marquand E."/>
            <person name="Bret-Mestries E."/>
            <person name="Morien E."/>
            <person name="Nambeesan S."/>
            <person name="Nguyen T."/>
            <person name="Pegot-Espagnet P."/>
            <person name="Pouilly N."/>
            <person name="Raftis F."/>
            <person name="Sallet E."/>
            <person name="Schiex T."/>
            <person name="Thomas J."/>
            <person name="Vandecasteele C."/>
            <person name="Vares D."/>
            <person name="Vear F."/>
            <person name="Vautrin S."/>
            <person name="Crespi M."/>
            <person name="Mangin B."/>
            <person name="Burke J.M."/>
            <person name="Salse J."/>
            <person name="Munos S."/>
            <person name="Vincourt P."/>
            <person name="Rieseberg L.H."/>
            <person name="Langlade N.B."/>
        </authorList>
    </citation>
    <scope>NUCLEOTIDE SEQUENCE</scope>
    <source>
        <tissue evidence="1">Leaves</tissue>
    </source>
</reference>